<dbReference type="RefSeq" id="WP_345422770.1">
    <property type="nucleotide sequence ID" value="NZ_AP031496.1"/>
</dbReference>
<evidence type="ECO:0000313" key="4">
    <source>
        <dbReference type="Proteomes" id="UP001409585"/>
    </source>
</evidence>
<dbReference type="InterPro" id="IPR036291">
    <property type="entry name" value="NAD(P)-bd_dom_sf"/>
</dbReference>
<dbReference type="SUPFAM" id="SSF51735">
    <property type="entry name" value="NAD(P)-binding Rossmann-fold domains"/>
    <property type="match status" value="1"/>
</dbReference>
<evidence type="ECO:0000256" key="1">
    <source>
        <dbReference type="ARBA" id="ARBA00006484"/>
    </source>
</evidence>
<accession>A0AAV3U3Z3</accession>
<dbReference type="Pfam" id="PF13561">
    <property type="entry name" value="adh_short_C2"/>
    <property type="match status" value="1"/>
</dbReference>
<dbReference type="PANTHER" id="PTHR43669">
    <property type="entry name" value="5-KETO-D-GLUCONATE 5-REDUCTASE"/>
    <property type="match status" value="1"/>
</dbReference>
<organism evidence="3 4">
    <name type="scientific">Halioxenophilus aromaticivorans</name>
    <dbReference type="NCBI Taxonomy" id="1306992"/>
    <lineage>
        <taxon>Bacteria</taxon>
        <taxon>Pseudomonadati</taxon>
        <taxon>Pseudomonadota</taxon>
        <taxon>Gammaproteobacteria</taxon>
        <taxon>Alteromonadales</taxon>
        <taxon>Alteromonadaceae</taxon>
        <taxon>Halioxenophilus</taxon>
    </lineage>
</organism>
<dbReference type="InterPro" id="IPR002347">
    <property type="entry name" value="SDR_fam"/>
</dbReference>
<dbReference type="EMBL" id="BAABLX010000024">
    <property type="protein sequence ID" value="GAA4945622.1"/>
    <property type="molecule type" value="Genomic_DNA"/>
</dbReference>
<dbReference type="CDD" id="cd05233">
    <property type="entry name" value="SDR_c"/>
    <property type="match status" value="1"/>
</dbReference>
<gene>
    <name evidence="3" type="ORF">GCM10025791_26010</name>
</gene>
<dbReference type="Proteomes" id="UP001409585">
    <property type="component" value="Unassembled WGS sequence"/>
</dbReference>
<evidence type="ECO:0000313" key="3">
    <source>
        <dbReference type="EMBL" id="GAA4945622.1"/>
    </source>
</evidence>
<dbReference type="FunFam" id="3.40.50.720:FF:000084">
    <property type="entry name" value="Short-chain dehydrogenase reductase"/>
    <property type="match status" value="1"/>
</dbReference>
<protein>
    <submittedName>
        <fullName evidence="3">SDR family oxidoreductase</fullName>
    </submittedName>
</protein>
<dbReference type="PRINTS" id="PR00081">
    <property type="entry name" value="GDHRDH"/>
</dbReference>
<dbReference type="GO" id="GO:0016491">
    <property type="term" value="F:oxidoreductase activity"/>
    <property type="evidence" value="ECO:0007669"/>
    <property type="project" value="UniProtKB-KW"/>
</dbReference>
<dbReference type="AlphaFoldDB" id="A0AAV3U3Z3"/>
<sequence>MDNITHHQDQPAIERLNLTGQVVFITGAGAGIGRAIALAFAGAGAHIVIADREPARCEEVALQVRELGAKALPITVDVTHTDQISEAVNKAIECFQRLDILVNNAGGVSLKPFLTQSERSWRKHVDLNLISAFAATAAVVPEIIKGSRGGSIINVTSIEASRAAPNAAVYSACKAGLENFTRTMALELADHKIRVNALAPDYTVTPGVRGNIRGPVDQSQWIEPSPAREEATARRIPAARTGYDYECADAALFLASPLSSYVNGTILRVDGGTWASSGWARNKAGQWTLTPEI</sequence>
<dbReference type="Gene3D" id="3.40.50.720">
    <property type="entry name" value="NAD(P)-binding Rossmann-like Domain"/>
    <property type="match status" value="1"/>
</dbReference>
<dbReference type="InterPro" id="IPR020904">
    <property type="entry name" value="Sc_DH/Rdtase_CS"/>
</dbReference>
<proteinExistence type="inferred from homology"/>
<keyword evidence="2" id="KW-0560">Oxidoreductase</keyword>
<reference evidence="4" key="1">
    <citation type="journal article" date="2019" name="Int. J. Syst. Evol. Microbiol.">
        <title>The Global Catalogue of Microorganisms (GCM) 10K type strain sequencing project: providing services to taxonomists for standard genome sequencing and annotation.</title>
        <authorList>
            <consortium name="The Broad Institute Genomics Platform"/>
            <consortium name="The Broad Institute Genome Sequencing Center for Infectious Disease"/>
            <person name="Wu L."/>
            <person name="Ma J."/>
        </authorList>
    </citation>
    <scope>NUCLEOTIDE SEQUENCE [LARGE SCALE GENOMIC DNA]</scope>
    <source>
        <strain evidence="4">JCM 19134</strain>
    </source>
</reference>
<dbReference type="PROSITE" id="PS00061">
    <property type="entry name" value="ADH_SHORT"/>
    <property type="match status" value="1"/>
</dbReference>
<comment type="similarity">
    <text evidence="1">Belongs to the short-chain dehydrogenases/reductases (SDR) family.</text>
</comment>
<dbReference type="PRINTS" id="PR00080">
    <property type="entry name" value="SDRFAMILY"/>
</dbReference>
<dbReference type="PANTHER" id="PTHR43669:SF3">
    <property type="entry name" value="ALCOHOL DEHYDROGENASE, PUTATIVE (AFU_ORTHOLOGUE AFUA_3G03445)-RELATED"/>
    <property type="match status" value="1"/>
</dbReference>
<comment type="caution">
    <text evidence="3">The sequence shown here is derived from an EMBL/GenBank/DDBJ whole genome shotgun (WGS) entry which is preliminary data.</text>
</comment>
<keyword evidence="4" id="KW-1185">Reference proteome</keyword>
<name>A0AAV3U3Z3_9ALTE</name>
<evidence type="ECO:0000256" key="2">
    <source>
        <dbReference type="ARBA" id="ARBA00023002"/>
    </source>
</evidence>